<feature type="chain" id="PRO_5047337126" evidence="1">
    <location>
        <begin position="24"/>
        <end position="155"/>
    </location>
</feature>
<protein>
    <submittedName>
        <fullName evidence="3">Nuclear transport factor 2 family protein</fullName>
    </submittedName>
</protein>
<dbReference type="InterPro" id="IPR037401">
    <property type="entry name" value="SnoaL-like"/>
</dbReference>
<feature type="domain" description="SnoaL-like" evidence="2">
    <location>
        <begin position="38"/>
        <end position="146"/>
    </location>
</feature>
<dbReference type="Proteomes" id="UP001259572">
    <property type="component" value="Unassembled WGS sequence"/>
</dbReference>
<dbReference type="RefSeq" id="WP_315727877.1">
    <property type="nucleotide sequence ID" value="NZ_JAVUPU010000010.1"/>
</dbReference>
<dbReference type="Gene3D" id="3.10.450.50">
    <property type="match status" value="1"/>
</dbReference>
<proteinExistence type="predicted"/>
<dbReference type="Pfam" id="PF13474">
    <property type="entry name" value="SnoaL_3"/>
    <property type="match status" value="1"/>
</dbReference>
<dbReference type="EMBL" id="JAVUPU010000010">
    <property type="protein sequence ID" value="MDT9600561.1"/>
    <property type="molecule type" value="Genomic_DNA"/>
</dbReference>
<reference evidence="3 4" key="1">
    <citation type="submission" date="2023-05" db="EMBL/GenBank/DDBJ databases">
        <authorList>
            <person name="Guo Y."/>
        </authorList>
    </citation>
    <scope>NUCLEOTIDE SEQUENCE [LARGE SCALE GENOMIC DNA]</scope>
    <source>
        <strain evidence="3 4">GR2756</strain>
    </source>
</reference>
<accession>A0ABU3QAX3</accession>
<evidence type="ECO:0000313" key="4">
    <source>
        <dbReference type="Proteomes" id="UP001259572"/>
    </source>
</evidence>
<keyword evidence="4" id="KW-1185">Reference proteome</keyword>
<gene>
    <name evidence="3" type="ORF">RQX22_16495</name>
</gene>
<dbReference type="InterPro" id="IPR032710">
    <property type="entry name" value="NTF2-like_dom_sf"/>
</dbReference>
<name>A0ABU3QAX3_9SPHN</name>
<dbReference type="SUPFAM" id="SSF54427">
    <property type="entry name" value="NTF2-like"/>
    <property type="match status" value="1"/>
</dbReference>
<comment type="caution">
    <text evidence="3">The sequence shown here is derived from an EMBL/GenBank/DDBJ whole genome shotgun (WGS) entry which is preliminary data.</text>
</comment>
<sequence>MMRKSMLTAASCVLLVTAVPATAGTPACATKASDTADVEATIKNFFATIERGDIADARKMTTPGFHAFDVGKHFAGPELLDMIEGAQKQGRKIGFGIDKVEANVDCNFAWAHWLNPGNIDETPITWQESGVLRRAGKGWIIEFIHSERISSPAAK</sequence>
<evidence type="ECO:0000313" key="3">
    <source>
        <dbReference type="EMBL" id="MDT9600561.1"/>
    </source>
</evidence>
<evidence type="ECO:0000256" key="1">
    <source>
        <dbReference type="SAM" id="SignalP"/>
    </source>
</evidence>
<feature type="signal peptide" evidence="1">
    <location>
        <begin position="1"/>
        <end position="23"/>
    </location>
</feature>
<evidence type="ECO:0000259" key="2">
    <source>
        <dbReference type="Pfam" id="PF13474"/>
    </source>
</evidence>
<keyword evidence="1" id="KW-0732">Signal</keyword>
<organism evidence="3 4">
    <name type="scientific">Sphingosinicella rhizophila</name>
    <dbReference type="NCBI Taxonomy" id="3050082"/>
    <lineage>
        <taxon>Bacteria</taxon>
        <taxon>Pseudomonadati</taxon>
        <taxon>Pseudomonadota</taxon>
        <taxon>Alphaproteobacteria</taxon>
        <taxon>Sphingomonadales</taxon>
        <taxon>Sphingosinicellaceae</taxon>
        <taxon>Sphingosinicella</taxon>
    </lineage>
</organism>